<organism evidence="8">
    <name type="scientific">marine metagenome</name>
    <dbReference type="NCBI Taxonomy" id="408172"/>
    <lineage>
        <taxon>unclassified sequences</taxon>
        <taxon>metagenomes</taxon>
        <taxon>ecological metagenomes</taxon>
    </lineage>
</organism>
<dbReference type="InterPro" id="IPR008146">
    <property type="entry name" value="Gln_synth_cat_dom"/>
</dbReference>
<dbReference type="PANTHER" id="PTHR43785">
    <property type="entry name" value="GAMMA-GLUTAMYLPUTRESCINE SYNTHETASE"/>
    <property type="match status" value="1"/>
</dbReference>
<protein>
    <submittedName>
        <fullName evidence="8">Uncharacterized protein</fullName>
    </submittedName>
</protein>
<dbReference type="InterPro" id="IPR014746">
    <property type="entry name" value="Gln_synth/guanido_kin_cat_dom"/>
</dbReference>
<sequence length="394" mass="43588">MSSLDELNLFLKSHPDLEILELLVPDMNGIIRGKRLDVSEAKTLFSKGINFPAATHLLDSSGDVIDGLILGTDDGDPDVTAKPVANSLSSIPWLDKPAAQAMITMFDRNGEHYSNESRNILRDVIEKFEADGFRATVAVELEFYLIQDKDALSINPRHGPLPGTILQDEGPQVYSMEDLRELDPFFNQLKEACKIQNIPTGTIISEFSRGQFETNLHHVDDPLLASDHAILLRRAVRETAKSFGLGATFMAKPFMETAGSGMHIHISLKNEKGDLLFQTDSKQETNFNQNIEHAVGGLAQTMEEGMAIFCPNANSYRRFQPGFFAPITPNWGPNHRNLSIRIPLSDEDNVRIEHRAAGADANPYLVMACVLAGIHYGLKNQITPPKMIAEGEVI</sequence>
<feature type="domain" description="GS beta-grasp" evidence="6">
    <location>
        <begin position="18"/>
        <end position="110"/>
    </location>
</feature>
<dbReference type="InterPro" id="IPR008147">
    <property type="entry name" value="Gln_synt_N"/>
</dbReference>
<dbReference type="GO" id="GO:0006598">
    <property type="term" value="P:polyamine catabolic process"/>
    <property type="evidence" value="ECO:0007669"/>
    <property type="project" value="TreeGrafter"/>
</dbReference>
<keyword evidence="4" id="KW-0067">ATP-binding</keyword>
<dbReference type="GO" id="GO:0004356">
    <property type="term" value="F:glutamine synthetase activity"/>
    <property type="evidence" value="ECO:0007669"/>
    <property type="project" value="InterPro"/>
</dbReference>
<evidence type="ECO:0000256" key="2">
    <source>
        <dbReference type="ARBA" id="ARBA00022598"/>
    </source>
</evidence>
<comment type="cofactor">
    <cofactor evidence="1">
        <name>Mg(2+)</name>
        <dbReference type="ChEBI" id="CHEBI:18420"/>
    </cofactor>
</comment>
<evidence type="ECO:0000256" key="4">
    <source>
        <dbReference type="ARBA" id="ARBA00022840"/>
    </source>
</evidence>
<keyword evidence="2" id="KW-0436">Ligase</keyword>
<evidence type="ECO:0000313" key="8">
    <source>
        <dbReference type="EMBL" id="SVB63164.1"/>
    </source>
</evidence>
<evidence type="ECO:0000256" key="5">
    <source>
        <dbReference type="ARBA" id="ARBA00022842"/>
    </source>
</evidence>
<dbReference type="InterPro" id="IPR027303">
    <property type="entry name" value="Gln_synth_gly_rich_site"/>
</dbReference>
<dbReference type="PANTHER" id="PTHR43785:SF12">
    <property type="entry name" value="TYPE-1 GLUTAMINE SYNTHETASE 2"/>
    <property type="match status" value="1"/>
</dbReference>
<feature type="non-terminal residue" evidence="8">
    <location>
        <position position="394"/>
    </location>
</feature>
<evidence type="ECO:0000256" key="1">
    <source>
        <dbReference type="ARBA" id="ARBA00001946"/>
    </source>
</evidence>
<dbReference type="Pfam" id="PF00120">
    <property type="entry name" value="Gln-synt_C"/>
    <property type="match status" value="1"/>
</dbReference>
<evidence type="ECO:0000256" key="3">
    <source>
        <dbReference type="ARBA" id="ARBA00022741"/>
    </source>
</evidence>
<dbReference type="PROSITE" id="PS00181">
    <property type="entry name" value="GLNA_ATP"/>
    <property type="match status" value="1"/>
</dbReference>
<evidence type="ECO:0000259" key="6">
    <source>
        <dbReference type="PROSITE" id="PS51986"/>
    </source>
</evidence>
<gene>
    <name evidence="8" type="ORF">METZ01_LOCUS216018</name>
</gene>
<dbReference type="GO" id="GO:0006542">
    <property type="term" value="P:glutamine biosynthetic process"/>
    <property type="evidence" value="ECO:0007669"/>
    <property type="project" value="InterPro"/>
</dbReference>
<dbReference type="EMBL" id="UINC01050328">
    <property type="protein sequence ID" value="SVB63164.1"/>
    <property type="molecule type" value="Genomic_DNA"/>
</dbReference>
<dbReference type="SUPFAM" id="SSF54368">
    <property type="entry name" value="Glutamine synthetase, N-terminal domain"/>
    <property type="match status" value="1"/>
</dbReference>
<dbReference type="PROSITE" id="PS51986">
    <property type="entry name" value="GS_BETA_GRASP"/>
    <property type="match status" value="1"/>
</dbReference>
<dbReference type="Gene3D" id="3.10.20.70">
    <property type="entry name" value="Glutamine synthetase, N-terminal domain"/>
    <property type="match status" value="1"/>
</dbReference>
<accession>A0A382FLD1</accession>
<evidence type="ECO:0000259" key="7">
    <source>
        <dbReference type="PROSITE" id="PS51987"/>
    </source>
</evidence>
<dbReference type="AlphaFoldDB" id="A0A382FLD1"/>
<name>A0A382FLD1_9ZZZZ</name>
<feature type="domain" description="GS catalytic" evidence="7">
    <location>
        <begin position="117"/>
        <end position="394"/>
    </location>
</feature>
<dbReference type="InterPro" id="IPR036651">
    <property type="entry name" value="Gln_synt_N_sf"/>
</dbReference>
<reference evidence="8" key="1">
    <citation type="submission" date="2018-05" db="EMBL/GenBank/DDBJ databases">
        <authorList>
            <person name="Lanie J.A."/>
            <person name="Ng W.-L."/>
            <person name="Kazmierczak K.M."/>
            <person name="Andrzejewski T.M."/>
            <person name="Davidsen T.M."/>
            <person name="Wayne K.J."/>
            <person name="Tettelin H."/>
            <person name="Glass J.I."/>
            <person name="Rusch D."/>
            <person name="Podicherti R."/>
            <person name="Tsui H.-C.T."/>
            <person name="Winkler M.E."/>
        </authorList>
    </citation>
    <scope>NUCLEOTIDE SEQUENCE</scope>
</reference>
<dbReference type="PROSITE" id="PS51987">
    <property type="entry name" value="GS_CATALYTIC"/>
    <property type="match status" value="1"/>
</dbReference>
<proteinExistence type="predicted"/>
<dbReference type="SMART" id="SM01230">
    <property type="entry name" value="Gln-synt_C"/>
    <property type="match status" value="1"/>
</dbReference>
<keyword evidence="3" id="KW-0547">Nucleotide-binding</keyword>
<dbReference type="GO" id="GO:0005524">
    <property type="term" value="F:ATP binding"/>
    <property type="evidence" value="ECO:0007669"/>
    <property type="project" value="UniProtKB-KW"/>
</dbReference>
<dbReference type="Gene3D" id="3.30.590.10">
    <property type="entry name" value="Glutamine synthetase/guanido kinase, catalytic domain"/>
    <property type="match status" value="1"/>
</dbReference>
<keyword evidence="5" id="KW-0460">Magnesium</keyword>
<dbReference type="SUPFAM" id="SSF55931">
    <property type="entry name" value="Glutamine synthetase/guanido kinase"/>
    <property type="match status" value="1"/>
</dbReference>